<feature type="region of interest" description="Disordered" evidence="1">
    <location>
        <begin position="29"/>
        <end position="58"/>
    </location>
</feature>
<organism evidence="2 3">
    <name type="scientific">Brassica oleracea var. oleracea</name>
    <dbReference type="NCBI Taxonomy" id="109376"/>
    <lineage>
        <taxon>Eukaryota</taxon>
        <taxon>Viridiplantae</taxon>
        <taxon>Streptophyta</taxon>
        <taxon>Embryophyta</taxon>
        <taxon>Tracheophyta</taxon>
        <taxon>Spermatophyta</taxon>
        <taxon>Magnoliopsida</taxon>
        <taxon>eudicotyledons</taxon>
        <taxon>Gunneridae</taxon>
        <taxon>Pentapetalae</taxon>
        <taxon>rosids</taxon>
        <taxon>malvids</taxon>
        <taxon>Brassicales</taxon>
        <taxon>Brassicaceae</taxon>
        <taxon>Brassiceae</taxon>
        <taxon>Brassica</taxon>
    </lineage>
</organism>
<dbReference type="EnsemblPlants" id="Bo2g150390.1">
    <property type="protein sequence ID" value="Bo2g150390.1"/>
    <property type="gene ID" value="Bo2g150390"/>
</dbReference>
<feature type="region of interest" description="Disordered" evidence="1">
    <location>
        <begin position="219"/>
        <end position="282"/>
    </location>
</feature>
<evidence type="ECO:0000313" key="2">
    <source>
        <dbReference type="EnsemblPlants" id="Bo2g150390.1"/>
    </source>
</evidence>
<dbReference type="AlphaFoldDB" id="A0A0D3AWZ9"/>
<name>A0A0D3AWZ9_BRAOL</name>
<dbReference type="STRING" id="109376.A0A0D3AWZ9"/>
<dbReference type="HOGENOM" id="CLU_988130_0_0_1"/>
<proteinExistence type="predicted"/>
<evidence type="ECO:0000256" key="1">
    <source>
        <dbReference type="SAM" id="MobiDB-lite"/>
    </source>
</evidence>
<reference evidence="2" key="2">
    <citation type="submission" date="2015-03" db="UniProtKB">
        <authorList>
            <consortium name="EnsemblPlants"/>
        </authorList>
    </citation>
    <scope>IDENTIFICATION</scope>
</reference>
<sequence>MIPSFLVRKLISYPRVTYRDDPWVTVTQISPRGRVDGTSDDDEPLQPESTSNAQGDEDLANCPHDILGFLSSFIQREGVPAELTSVYSFLQKPPSLIYSYAPQPNRHRIRSVQPIATLQEALYHLRSHPIGADLIAYSQLFEMGNDIYYGPRAGGAEYLEYHAVIVESVMLYRGEYVAYCRMSNGVQAGDGGYVSDNTRTSTSPHQFCFLDMWKPEDLASRSTGSGDTQVPTNKQEEMTGTPLCEEMPESHNLDARDQQNPQEQIQSDAHQFVPGGTPEDAE</sequence>
<reference evidence="2 3" key="1">
    <citation type="journal article" date="2014" name="Genome Biol.">
        <title>Transcriptome and methylome profiling reveals relics of genome dominance in the mesopolyploid Brassica oleracea.</title>
        <authorList>
            <person name="Parkin I.A."/>
            <person name="Koh C."/>
            <person name="Tang H."/>
            <person name="Robinson S.J."/>
            <person name="Kagale S."/>
            <person name="Clarke W.E."/>
            <person name="Town C.D."/>
            <person name="Nixon J."/>
            <person name="Krishnakumar V."/>
            <person name="Bidwell S.L."/>
            <person name="Denoeud F."/>
            <person name="Belcram H."/>
            <person name="Links M.G."/>
            <person name="Just J."/>
            <person name="Clarke C."/>
            <person name="Bender T."/>
            <person name="Huebert T."/>
            <person name="Mason A.S."/>
            <person name="Pires J.C."/>
            <person name="Barker G."/>
            <person name="Moore J."/>
            <person name="Walley P.G."/>
            <person name="Manoli S."/>
            <person name="Batley J."/>
            <person name="Edwards D."/>
            <person name="Nelson M.N."/>
            <person name="Wang X."/>
            <person name="Paterson A.H."/>
            <person name="King G."/>
            <person name="Bancroft I."/>
            <person name="Chalhoub B."/>
            <person name="Sharpe A.G."/>
        </authorList>
    </citation>
    <scope>NUCLEOTIDE SEQUENCE</scope>
    <source>
        <strain evidence="2 3">cv. TO1000</strain>
    </source>
</reference>
<feature type="compositionally biased region" description="Polar residues" evidence="1">
    <location>
        <begin position="258"/>
        <end position="269"/>
    </location>
</feature>
<feature type="compositionally biased region" description="Basic and acidic residues" evidence="1">
    <location>
        <begin position="248"/>
        <end position="257"/>
    </location>
</feature>
<protein>
    <submittedName>
        <fullName evidence="2">Uncharacterized protein</fullName>
    </submittedName>
</protein>
<keyword evidence="3" id="KW-1185">Reference proteome</keyword>
<evidence type="ECO:0000313" key="3">
    <source>
        <dbReference type="Proteomes" id="UP000032141"/>
    </source>
</evidence>
<dbReference type="Proteomes" id="UP000032141">
    <property type="component" value="Chromosome C2"/>
</dbReference>
<accession>A0A0D3AWZ9</accession>
<dbReference type="Gramene" id="Bo2g150390.1">
    <property type="protein sequence ID" value="Bo2g150390.1"/>
    <property type="gene ID" value="Bo2g150390"/>
</dbReference>
<feature type="compositionally biased region" description="Polar residues" evidence="1">
    <location>
        <begin position="220"/>
        <end position="233"/>
    </location>
</feature>